<sequence>MDISIIIVNYNSLDFIKKCISSIREHAGKNRLTCEILVVDNNSSDGSVKYLKEQDKKSNSFYLIANKNNVGFSRASNMGALKAKGKYLLFLNPDTRFISGSLGELVDFYSKEDGTSRPGVVGAKILNSDGTLQLSSRSFPTLARQFYESYFLYRIFKKSRIFGSYFLSWWDHNSHKEVDWVAGSFMFVKKDYFMEAGMFDEDYFMYSEDCDLCLKLHRKGHKNYYFPYFVIEHADSGIASRNIAEREAGIWKSRRLYFKKNYSAVYAGYLSFLYLAGVLNRI</sequence>
<feature type="domain" description="Glycosyltransferase 2-like" evidence="2">
    <location>
        <begin position="4"/>
        <end position="113"/>
    </location>
</feature>
<dbReference type="CDD" id="cd04186">
    <property type="entry name" value="GT_2_like_c"/>
    <property type="match status" value="1"/>
</dbReference>
<evidence type="ECO:0000313" key="3">
    <source>
        <dbReference type="EMBL" id="GAH42248.1"/>
    </source>
</evidence>
<evidence type="ECO:0000256" key="1">
    <source>
        <dbReference type="SAM" id="Phobius"/>
    </source>
</evidence>
<keyword evidence="1" id="KW-0812">Transmembrane</keyword>
<dbReference type="InterPro" id="IPR029044">
    <property type="entry name" value="Nucleotide-diphossugar_trans"/>
</dbReference>
<dbReference type="PANTHER" id="PTHR43179">
    <property type="entry name" value="RHAMNOSYLTRANSFERASE WBBL"/>
    <property type="match status" value="1"/>
</dbReference>
<dbReference type="AlphaFoldDB" id="X1HA95"/>
<feature type="transmembrane region" description="Helical" evidence="1">
    <location>
        <begin position="262"/>
        <end position="279"/>
    </location>
</feature>
<reference evidence="3" key="1">
    <citation type="journal article" date="2014" name="Front. Microbiol.">
        <title>High frequency of phylogenetically diverse reductive dehalogenase-homologous genes in deep subseafloor sedimentary metagenomes.</title>
        <authorList>
            <person name="Kawai M."/>
            <person name="Futagami T."/>
            <person name="Toyoda A."/>
            <person name="Takaki Y."/>
            <person name="Nishi S."/>
            <person name="Hori S."/>
            <person name="Arai W."/>
            <person name="Tsubouchi T."/>
            <person name="Morono Y."/>
            <person name="Uchiyama I."/>
            <person name="Ito T."/>
            <person name="Fujiyama A."/>
            <person name="Inagaki F."/>
            <person name="Takami H."/>
        </authorList>
    </citation>
    <scope>NUCLEOTIDE SEQUENCE</scope>
    <source>
        <strain evidence="3">Expedition CK06-06</strain>
    </source>
</reference>
<name>X1HA95_9ZZZZ</name>
<accession>X1HA95</accession>
<dbReference type="EMBL" id="BARU01008515">
    <property type="protein sequence ID" value="GAH42248.1"/>
    <property type="molecule type" value="Genomic_DNA"/>
</dbReference>
<dbReference type="Pfam" id="PF00535">
    <property type="entry name" value="Glycos_transf_2"/>
    <property type="match status" value="1"/>
</dbReference>
<evidence type="ECO:0000259" key="2">
    <source>
        <dbReference type="Pfam" id="PF00535"/>
    </source>
</evidence>
<feature type="non-terminal residue" evidence="3">
    <location>
        <position position="282"/>
    </location>
</feature>
<dbReference type="InterPro" id="IPR001173">
    <property type="entry name" value="Glyco_trans_2-like"/>
</dbReference>
<dbReference type="PANTHER" id="PTHR43179:SF7">
    <property type="entry name" value="RHAMNOSYLTRANSFERASE WBBL"/>
    <property type="match status" value="1"/>
</dbReference>
<organism evidence="3">
    <name type="scientific">marine sediment metagenome</name>
    <dbReference type="NCBI Taxonomy" id="412755"/>
    <lineage>
        <taxon>unclassified sequences</taxon>
        <taxon>metagenomes</taxon>
        <taxon>ecological metagenomes</taxon>
    </lineage>
</organism>
<dbReference type="SUPFAM" id="SSF53448">
    <property type="entry name" value="Nucleotide-diphospho-sugar transferases"/>
    <property type="match status" value="1"/>
</dbReference>
<keyword evidence="1" id="KW-1133">Transmembrane helix</keyword>
<keyword evidence="1" id="KW-0472">Membrane</keyword>
<protein>
    <recommendedName>
        <fullName evidence="2">Glycosyltransferase 2-like domain-containing protein</fullName>
    </recommendedName>
</protein>
<comment type="caution">
    <text evidence="3">The sequence shown here is derived from an EMBL/GenBank/DDBJ whole genome shotgun (WGS) entry which is preliminary data.</text>
</comment>
<dbReference type="Gene3D" id="3.90.550.10">
    <property type="entry name" value="Spore Coat Polysaccharide Biosynthesis Protein SpsA, Chain A"/>
    <property type="match status" value="1"/>
</dbReference>
<gene>
    <name evidence="3" type="ORF">S03H2_16637</name>
</gene>
<proteinExistence type="predicted"/>